<reference evidence="2 3" key="1">
    <citation type="journal article" date="2019" name="Nat. Ecol. Evol.">
        <title>Megaphylogeny resolves global patterns of mushroom evolution.</title>
        <authorList>
            <person name="Varga T."/>
            <person name="Krizsan K."/>
            <person name="Foldi C."/>
            <person name="Dima B."/>
            <person name="Sanchez-Garcia M."/>
            <person name="Sanchez-Ramirez S."/>
            <person name="Szollosi G.J."/>
            <person name="Szarkandi J.G."/>
            <person name="Papp V."/>
            <person name="Albert L."/>
            <person name="Andreopoulos W."/>
            <person name="Angelini C."/>
            <person name="Antonin V."/>
            <person name="Barry K.W."/>
            <person name="Bougher N.L."/>
            <person name="Buchanan P."/>
            <person name="Buyck B."/>
            <person name="Bense V."/>
            <person name="Catcheside P."/>
            <person name="Chovatia M."/>
            <person name="Cooper J."/>
            <person name="Damon W."/>
            <person name="Desjardin D."/>
            <person name="Finy P."/>
            <person name="Geml J."/>
            <person name="Haridas S."/>
            <person name="Hughes K."/>
            <person name="Justo A."/>
            <person name="Karasinski D."/>
            <person name="Kautmanova I."/>
            <person name="Kiss B."/>
            <person name="Kocsube S."/>
            <person name="Kotiranta H."/>
            <person name="LaButti K.M."/>
            <person name="Lechner B.E."/>
            <person name="Liimatainen K."/>
            <person name="Lipzen A."/>
            <person name="Lukacs Z."/>
            <person name="Mihaltcheva S."/>
            <person name="Morgado L.N."/>
            <person name="Niskanen T."/>
            <person name="Noordeloos M.E."/>
            <person name="Ohm R.A."/>
            <person name="Ortiz-Santana B."/>
            <person name="Ovrebo C."/>
            <person name="Racz N."/>
            <person name="Riley R."/>
            <person name="Savchenko A."/>
            <person name="Shiryaev A."/>
            <person name="Soop K."/>
            <person name="Spirin V."/>
            <person name="Szebenyi C."/>
            <person name="Tomsovsky M."/>
            <person name="Tulloss R.E."/>
            <person name="Uehling J."/>
            <person name="Grigoriev I.V."/>
            <person name="Vagvolgyi C."/>
            <person name="Papp T."/>
            <person name="Martin F.M."/>
            <person name="Miettinen O."/>
            <person name="Hibbett D.S."/>
            <person name="Nagy L.G."/>
        </authorList>
    </citation>
    <scope>NUCLEOTIDE SEQUENCE [LARGE SCALE GENOMIC DNA]</scope>
    <source>
        <strain evidence="2 3">OMC1185</strain>
    </source>
</reference>
<dbReference type="OrthoDB" id="2622069at2759"/>
<dbReference type="EMBL" id="ML213518">
    <property type="protein sequence ID" value="TFK48850.1"/>
    <property type="molecule type" value="Genomic_DNA"/>
</dbReference>
<keyword evidence="3" id="KW-1185">Reference proteome</keyword>
<dbReference type="AlphaFoldDB" id="A0A5C3MUU4"/>
<protein>
    <submittedName>
        <fullName evidence="2">Uncharacterized protein</fullName>
    </submittedName>
</protein>
<gene>
    <name evidence="2" type="ORF">OE88DRAFT_1810252</name>
</gene>
<evidence type="ECO:0000313" key="3">
    <source>
        <dbReference type="Proteomes" id="UP000305948"/>
    </source>
</evidence>
<accession>A0A5C3MUU4</accession>
<organism evidence="2 3">
    <name type="scientific">Heliocybe sulcata</name>
    <dbReference type="NCBI Taxonomy" id="5364"/>
    <lineage>
        <taxon>Eukaryota</taxon>
        <taxon>Fungi</taxon>
        <taxon>Dikarya</taxon>
        <taxon>Basidiomycota</taxon>
        <taxon>Agaricomycotina</taxon>
        <taxon>Agaricomycetes</taxon>
        <taxon>Gloeophyllales</taxon>
        <taxon>Gloeophyllaceae</taxon>
        <taxon>Heliocybe</taxon>
    </lineage>
</organism>
<proteinExistence type="predicted"/>
<sequence length="161" mass="18184">MATVHRTIDLALYNLAKDNAEPTPSNIFSSYLRFSAYQEKSPEAVKSFERALEKFPSHSSPTGTLMEHIRKQYWREKLGLPKDCHIVERTCPTCGKKEMMTLDEYLDGHQPVRTENKKKKRVLKCKKTKGRGYCVQPVRSESPLSSSSDPGASTSGTSLDE</sequence>
<name>A0A5C3MUU4_9AGAM</name>
<evidence type="ECO:0000313" key="2">
    <source>
        <dbReference type="EMBL" id="TFK48850.1"/>
    </source>
</evidence>
<feature type="compositionally biased region" description="Low complexity" evidence="1">
    <location>
        <begin position="140"/>
        <end position="161"/>
    </location>
</feature>
<evidence type="ECO:0000256" key="1">
    <source>
        <dbReference type="SAM" id="MobiDB-lite"/>
    </source>
</evidence>
<feature type="region of interest" description="Disordered" evidence="1">
    <location>
        <begin position="134"/>
        <end position="161"/>
    </location>
</feature>
<dbReference type="Proteomes" id="UP000305948">
    <property type="component" value="Unassembled WGS sequence"/>
</dbReference>